<evidence type="ECO:0000256" key="1">
    <source>
        <dbReference type="SAM" id="MobiDB-lite"/>
    </source>
</evidence>
<sequence>MDRSLLKSLRSSTIHEVLPPVPMKLESLQLNQPGWAESAGLDPIPRASWPPLSLPSPIVQPGSSGPGAVGLLAFLVSWTPQASTRINSGHLIHKPKIGADSDGLASEEASGGGGEGLGGGVGRWSWLGLRVWVLQGEPPFSGTVGPENTITFSFFFAEQAVVKSQRRKEGPGRGRAAEYERWRQQHEWPRRRFSSSATTAKTRK</sequence>
<feature type="region of interest" description="Disordered" evidence="1">
    <location>
        <begin position="164"/>
        <end position="204"/>
    </location>
</feature>
<dbReference type="AlphaFoldDB" id="A0A7J0FGR6"/>
<organism evidence="2 3">
    <name type="scientific">Actinidia rufa</name>
    <dbReference type="NCBI Taxonomy" id="165716"/>
    <lineage>
        <taxon>Eukaryota</taxon>
        <taxon>Viridiplantae</taxon>
        <taxon>Streptophyta</taxon>
        <taxon>Embryophyta</taxon>
        <taxon>Tracheophyta</taxon>
        <taxon>Spermatophyta</taxon>
        <taxon>Magnoliopsida</taxon>
        <taxon>eudicotyledons</taxon>
        <taxon>Gunneridae</taxon>
        <taxon>Pentapetalae</taxon>
        <taxon>asterids</taxon>
        <taxon>Ericales</taxon>
        <taxon>Actinidiaceae</taxon>
        <taxon>Actinidia</taxon>
    </lineage>
</organism>
<dbReference type="EMBL" id="BJWL01000012">
    <property type="protein sequence ID" value="GFY97626.1"/>
    <property type="molecule type" value="Genomic_DNA"/>
</dbReference>
<feature type="compositionally biased region" description="Basic and acidic residues" evidence="1">
    <location>
        <begin position="167"/>
        <end position="190"/>
    </location>
</feature>
<comment type="caution">
    <text evidence="2">The sequence shown here is derived from an EMBL/GenBank/DDBJ whole genome shotgun (WGS) entry which is preliminary data.</text>
</comment>
<feature type="compositionally biased region" description="Polar residues" evidence="1">
    <location>
        <begin position="194"/>
        <end position="204"/>
    </location>
</feature>
<dbReference type="Proteomes" id="UP000585474">
    <property type="component" value="Unassembled WGS sequence"/>
</dbReference>
<evidence type="ECO:0000313" key="3">
    <source>
        <dbReference type="Proteomes" id="UP000585474"/>
    </source>
</evidence>
<keyword evidence="3" id="KW-1185">Reference proteome</keyword>
<reference evidence="2 3" key="1">
    <citation type="submission" date="2019-07" db="EMBL/GenBank/DDBJ databases">
        <title>De Novo Assembly of kiwifruit Actinidia rufa.</title>
        <authorList>
            <person name="Sugita-Konishi S."/>
            <person name="Sato K."/>
            <person name="Mori E."/>
            <person name="Abe Y."/>
            <person name="Kisaki G."/>
            <person name="Hamano K."/>
            <person name="Suezawa K."/>
            <person name="Otani M."/>
            <person name="Fukuda T."/>
            <person name="Manabe T."/>
            <person name="Gomi K."/>
            <person name="Tabuchi M."/>
            <person name="Akimitsu K."/>
            <person name="Kataoka I."/>
        </authorList>
    </citation>
    <scope>NUCLEOTIDE SEQUENCE [LARGE SCALE GENOMIC DNA]</scope>
    <source>
        <strain evidence="3">cv. Fuchu</strain>
    </source>
</reference>
<accession>A0A7J0FGR6</accession>
<protein>
    <submittedName>
        <fullName evidence="2">Uncharacterized protein</fullName>
    </submittedName>
</protein>
<evidence type="ECO:0000313" key="2">
    <source>
        <dbReference type="EMBL" id="GFY97626.1"/>
    </source>
</evidence>
<name>A0A7J0FGR6_9ERIC</name>
<proteinExistence type="predicted"/>
<gene>
    <name evidence="2" type="ORF">Acr_12g0001670</name>
</gene>